<keyword evidence="3" id="KW-1185">Reference proteome</keyword>
<evidence type="ECO:0000313" key="2">
    <source>
        <dbReference type="EMBL" id="MEU3709677.1"/>
    </source>
</evidence>
<comment type="caution">
    <text evidence="2">The sequence shown here is derived from an EMBL/GenBank/DDBJ whole genome shotgun (WGS) entry which is preliminary data.</text>
</comment>
<dbReference type="Proteomes" id="UP001550853">
    <property type="component" value="Unassembled WGS sequence"/>
</dbReference>
<evidence type="ECO:0000313" key="3">
    <source>
        <dbReference type="Proteomes" id="UP001550853"/>
    </source>
</evidence>
<evidence type="ECO:0008006" key="4">
    <source>
        <dbReference type="Google" id="ProtNLM"/>
    </source>
</evidence>
<evidence type="ECO:0000256" key="1">
    <source>
        <dbReference type="SAM" id="Coils"/>
    </source>
</evidence>
<gene>
    <name evidence="2" type="ORF">AB0E61_06195</name>
</gene>
<dbReference type="EMBL" id="JBEZVI010000003">
    <property type="protein sequence ID" value="MEU3709677.1"/>
    <property type="molecule type" value="Genomic_DNA"/>
</dbReference>
<organism evidence="2 3">
    <name type="scientific">Streptomyces catenulae</name>
    <dbReference type="NCBI Taxonomy" id="66875"/>
    <lineage>
        <taxon>Bacteria</taxon>
        <taxon>Bacillati</taxon>
        <taxon>Actinomycetota</taxon>
        <taxon>Actinomycetes</taxon>
        <taxon>Kitasatosporales</taxon>
        <taxon>Streptomycetaceae</taxon>
        <taxon>Streptomyces</taxon>
    </lineage>
</organism>
<keyword evidence="1" id="KW-0175">Coiled coil</keyword>
<reference evidence="2 3" key="1">
    <citation type="submission" date="2024-06" db="EMBL/GenBank/DDBJ databases">
        <title>The Natural Products Discovery Center: Release of the First 8490 Sequenced Strains for Exploring Actinobacteria Biosynthetic Diversity.</title>
        <authorList>
            <person name="Kalkreuter E."/>
            <person name="Kautsar S.A."/>
            <person name="Yang D."/>
            <person name="Bader C.D."/>
            <person name="Teijaro C.N."/>
            <person name="Fluegel L."/>
            <person name="Davis C.M."/>
            <person name="Simpson J.R."/>
            <person name="Lauterbach L."/>
            <person name="Steele A.D."/>
            <person name="Gui C."/>
            <person name="Meng S."/>
            <person name="Li G."/>
            <person name="Viehrig K."/>
            <person name="Ye F."/>
            <person name="Su P."/>
            <person name="Kiefer A.F."/>
            <person name="Nichols A."/>
            <person name="Cepeda A.J."/>
            <person name="Yan W."/>
            <person name="Fan B."/>
            <person name="Jiang Y."/>
            <person name="Adhikari A."/>
            <person name="Zheng C.-J."/>
            <person name="Schuster L."/>
            <person name="Cowan T.M."/>
            <person name="Smanski M.J."/>
            <person name="Chevrette M.G."/>
            <person name="De Carvalho L.P.S."/>
            <person name="Shen B."/>
        </authorList>
    </citation>
    <scope>NUCLEOTIDE SEQUENCE [LARGE SCALE GENOMIC DNA]</scope>
    <source>
        <strain evidence="2 3">NPDC033039</strain>
    </source>
</reference>
<feature type="coiled-coil region" evidence="1">
    <location>
        <begin position="75"/>
        <end position="102"/>
    </location>
</feature>
<proteinExistence type="predicted"/>
<sequence>MSDEFKVDLTQLASFGRVLKKSVEDLEGARKALSAVSTEQIGTARLDKSCETFQERWKYGTGELKDLIKAVDEGVEKTALSYKELEDNLSKALKKMNETATANAGER</sequence>
<name>A0ABV2YVA7_9ACTN</name>
<accession>A0ABV2YVA7</accession>
<protein>
    <recommendedName>
        <fullName evidence="4">Excreted virulence factor EspC (Type VII ESX diderm)</fullName>
    </recommendedName>
</protein>
<dbReference type="RefSeq" id="WP_030280750.1">
    <property type="nucleotide sequence ID" value="NZ_JBEZVI010000003.1"/>
</dbReference>